<dbReference type="InterPro" id="IPR043129">
    <property type="entry name" value="ATPase_NBD"/>
</dbReference>
<dbReference type="OrthoDB" id="1028138at2"/>
<evidence type="ECO:0000313" key="2">
    <source>
        <dbReference type="Proteomes" id="UP000220133"/>
    </source>
</evidence>
<protein>
    <recommendedName>
        <fullName evidence="3">Ppx/GppA phosphatase domain-containing protein</fullName>
    </recommendedName>
</protein>
<accession>A0A291QR07</accession>
<organism evidence="1 2">
    <name type="scientific">Chitinophaga caeni</name>
    <dbReference type="NCBI Taxonomy" id="2029983"/>
    <lineage>
        <taxon>Bacteria</taxon>
        <taxon>Pseudomonadati</taxon>
        <taxon>Bacteroidota</taxon>
        <taxon>Chitinophagia</taxon>
        <taxon>Chitinophagales</taxon>
        <taxon>Chitinophagaceae</taxon>
        <taxon>Chitinophaga</taxon>
    </lineage>
</organism>
<dbReference type="Gene3D" id="3.30.420.40">
    <property type="match status" value="1"/>
</dbReference>
<name>A0A291QR07_9BACT</name>
<proteinExistence type="predicted"/>
<dbReference type="KEGG" id="cbae:COR50_04140"/>
<dbReference type="AlphaFoldDB" id="A0A291QR07"/>
<evidence type="ECO:0000313" key="1">
    <source>
        <dbReference type="EMBL" id="ATL46428.1"/>
    </source>
</evidence>
<gene>
    <name evidence="1" type="ORF">COR50_04140</name>
</gene>
<keyword evidence="2" id="KW-1185">Reference proteome</keyword>
<evidence type="ECO:0008006" key="3">
    <source>
        <dbReference type="Google" id="ProtNLM"/>
    </source>
</evidence>
<sequence length="1158" mass="133216">MENVFSLFEESNAQDWTDRGGAYGPTEIEKIANPDGDYSTKAPTSIPSPFARIDLFNTAFKFVASKSLQGKTIYHKLVSDSLDIGEILFNFDSLGDRIQIRSWDKHTDLQLLLNSVNPKHKLYGETLALFLQQDAKNYNFDTLNKIFFVLYDHQVIGGTSPSTLFFTSANDLSFTKIKFDSSLLFDVQYKQLYQRHPSFIKYLYKFFYANPTLNTKMPAISEYLRVNLTELYNYNQALHNELNELTISQANPNKELDSEYDALNTGIAGDNVEVLGCRLRKKKISNRGDAIQEQSDFVIGSSKYNKGYKPLVLQSNFSTKLKYTDENVLWDYTTDVPIYDPESDLNKRIVPGQLDKYPYLTVADFLQPNIIRLHYPIDNGKFFNGNITFENGNPDKHYLLPLTSRFFDFFDTDDLLKKTMYDGKKMIEMRVYAGSVEVDLRIPIKANGHYTTFSRTYKNNNNNLTNEIYPKDGLILENAFGLTLYPFLKTGDDSNCHYRVMMIERDILDHNSHFDYKLKFFKNKDNELLSYKSKKRRSTKLVETATSDFYVLEKEFEYIEVNHNEASGIIIPIFPVIKNGTDEFAFAVDFGTTNTHIEFTREYSSREPRSRTVQAFEITDQDIQIATLHDSKVQEEAASESGFYHFYGFIPQEFLPANLGQQFNYKFPHRTTLAYHQSLDTNGPTYSLADFNIPFIYEKETIYRGTKVKTNLKWSNYTLNSDEEKKIEAYFEQLILMIRNKVLLNNGKLETTKLFWFYPTSMIEDRRNKLERIWNQLFEKYISKSNKPKPISESIAPFYYFKSRQGIDASDLPVASIDIGGGTTDVVIYKENQPQSLTSFRFAANSIFGDAYNGSPNINGFVRKYEPEIGKRLENQSNELKSVLENIVKEQNSEDIVAFFFSLEKNKSLTDKDIDISFNKMLSDDPHLKIIFIISYASIIYHLAKLMKAQGFEIPRYLIFSGTGSKILSIPDSNTGLNGLNRFTNIVFQKVYGVQKSNIEIKRSNEPKELTCKGGLYSDKDINIEQIKSVLLGDQSENLVASNENPTISNGIQVNYMQVDQNGLLDNVVNEVKHFIDFVFDINKEFSFTDKFGVDAHALAKSKEILKEDLMQYLKSGIEQKRRDLNGKTDINLEETLFFYPLVGAINKLANSIAIPQN</sequence>
<dbReference type="EMBL" id="CP023777">
    <property type="protein sequence ID" value="ATL46428.1"/>
    <property type="molecule type" value="Genomic_DNA"/>
</dbReference>
<dbReference type="Proteomes" id="UP000220133">
    <property type="component" value="Chromosome"/>
</dbReference>
<dbReference type="RefSeq" id="WP_098192816.1">
    <property type="nucleotide sequence ID" value="NZ_CP023777.1"/>
</dbReference>
<dbReference type="SUPFAM" id="SSF53067">
    <property type="entry name" value="Actin-like ATPase domain"/>
    <property type="match status" value="1"/>
</dbReference>
<reference evidence="1 2" key="1">
    <citation type="submission" date="2017-10" db="EMBL/GenBank/DDBJ databases">
        <title>Paenichitinophaga pekingensis gen. nov., sp. nov., isolated from activated sludge.</title>
        <authorList>
            <person name="Jin D."/>
            <person name="Kong X."/>
            <person name="Deng Y."/>
            <person name="Bai Z."/>
        </authorList>
    </citation>
    <scope>NUCLEOTIDE SEQUENCE [LARGE SCALE GENOMIC DNA]</scope>
    <source>
        <strain evidence="1 2">13</strain>
    </source>
</reference>